<organism evidence="11 12">
    <name type="scientific">Megalops atlanticus</name>
    <name type="common">Tarpon</name>
    <name type="synonym">Clupea gigantea</name>
    <dbReference type="NCBI Taxonomy" id="7932"/>
    <lineage>
        <taxon>Eukaryota</taxon>
        <taxon>Metazoa</taxon>
        <taxon>Chordata</taxon>
        <taxon>Craniata</taxon>
        <taxon>Vertebrata</taxon>
        <taxon>Euteleostomi</taxon>
        <taxon>Actinopterygii</taxon>
        <taxon>Neopterygii</taxon>
        <taxon>Teleostei</taxon>
        <taxon>Elopiformes</taxon>
        <taxon>Megalopidae</taxon>
        <taxon>Megalops</taxon>
    </lineage>
</organism>
<dbReference type="PANTHER" id="PTHR45740">
    <property type="entry name" value="POLY [ADP-RIBOSE] POLYMERASE"/>
    <property type="match status" value="1"/>
</dbReference>
<dbReference type="InterPro" id="IPR041367">
    <property type="entry name" value="Znf-CCCH_4"/>
</dbReference>
<evidence type="ECO:0000259" key="10">
    <source>
        <dbReference type="PROSITE" id="PS50918"/>
    </source>
</evidence>
<comment type="caution">
    <text evidence="11">The sequence shown here is derived from an EMBL/GenBank/DDBJ whole genome shotgun (WGS) entry which is preliminary data.</text>
</comment>
<dbReference type="GO" id="GO:0005634">
    <property type="term" value="C:nucleus"/>
    <property type="evidence" value="ECO:0007669"/>
    <property type="project" value="UniProtKB-SubCell"/>
</dbReference>
<keyword evidence="12" id="KW-1185">Reference proteome</keyword>
<dbReference type="Proteomes" id="UP001046870">
    <property type="component" value="Chromosome 23"/>
</dbReference>
<dbReference type="PROSITE" id="PS50918">
    <property type="entry name" value="WWE"/>
    <property type="match status" value="2"/>
</dbReference>
<feature type="zinc finger region" description="C3H1-type" evidence="7">
    <location>
        <begin position="59"/>
        <end position="78"/>
    </location>
</feature>
<evidence type="ECO:0000313" key="12">
    <source>
        <dbReference type="Proteomes" id="UP001046870"/>
    </source>
</evidence>
<dbReference type="SUPFAM" id="SSF117839">
    <property type="entry name" value="WWE domain"/>
    <property type="match status" value="2"/>
</dbReference>
<evidence type="ECO:0000256" key="8">
    <source>
        <dbReference type="SAM" id="MobiDB-lite"/>
    </source>
</evidence>
<dbReference type="InterPro" id="IPR037197">
    <property type="entry name" value="WWE_dom_sf"/>
</dbReference>
<gene>
    <name evidence="11" type="ORF">MATL_G00249480</name>
</gene>
<evidence type="ECO:0000259" key="9">
    <source>
        <dbReference type="PROSITE" id="PS50103"/>
    </source>
</evidence>
<keyword evidence="5" id="KW-0539">Nucleus</keyword>
<feature type="domain" description="WWE" evidence="10">
    <location>
        <begin position="274"/>
        <end position="361"/>
    </location>
</feature>
<feature type="domain" description="C3H1-type" evidence="9">
    <location>
        <begin position="59"/>
        <end position="78"/>
    </location>
</feature>
<sequence>MDLSEQFSSSESDSATDNQSDSDSLSQQGAAAPIQACRHYNQGNCRYGKKCRYLHVCQHFLQGRCRYGNSCRLRHITNSESGSSADESEGRRRRRGRRRRGRRQRSSSRDGEAGGGRSYRWQIKGENGWMDIANCHIIEAQYSRPNAKGIILYNTQFGAISIDFNKMKVLHKSQLRVRRLSSSQPGLETEWIWYFSGNRGWVQFGEKDSQGKVSSVQSSRIEREFQSNPNGSIQFTVDTTTYQISFREMRQENLSSGQKRKVSRRPQLKDAASSVTQALPRLSISTPTWQFQANSGKWYNFKYRRGTDTESSVSSADIEAQYQRNPRGSMSFTVSGREYTLNFSDMTEKNLTSQTIRSVRRIQQ</sequence>
<dbReference type="EMBL" id="JAFDVH010000023">
    <property type="protein sequence ID" value="KAG7456225.1"/>
    <property type="molecule type" value="Genomic_DNA"/>
</dbReference>
<dbReference type="GO" id="GO:0003950">
    <property type="term" value="F:NAD+ poly-ADP-ribosyltransferase activity"/>
    <property type="evidence" value="ECO:0007669"/>
    <property type="project" value="TreeGrafter"/>
</dbReference>
<dbReference type="Pfam" id="PF23466">
    <property type="entry name" value="WWE_4"/>
    <property type="match status" value="1"/>
</dbReference>
<accession>A0A9D3PCS2</accession>
<dbReference type="GO" id="GO:1990404">
    <property type="term" value="F:NAD+-protein mono-ADP-ribosyltransferase activity"/>
    <property type="evidence" value="ECO:0007669"/>
    <property type="project" value="TreeGrafter"/>
</dbReference>
<feature type="domain" description="C3H1-type" evidence="9">
    <location>
        <begin position="31"/>
        <end position="58"/>
    </location>
</feature>
<feature type="region of interest" description="Disordered" evidence="8">
    <location>
        <begin position="252"/>
        <end position="272"/>
    </location>
</feature>
<dbReference type="PROSITE" id="PS50103">
    <property type="entry name" value="ZF_C3H1"/>
    <property type="match status" value="2"/>
</dbReference>
<dbReference type="AlphaFoldDB" id="A0A9D3PCS2"/>
<evidence type="ECO:0000256" key="1">
    <source>
        <dbReference type="ARBA" id="ARBA00004123"/>
    </source>
</evidence>
<keyword evidence="2 7" id="KW-0479">Metal-binding</keyword>
<comment type="similarity">
    <text evidence="6">Belongs to the ARTD/PARP family.</text>
</comment>
<comment type="subcellular location">
    <subcellularLocation>
        <location evidence="1">Nucleus</location>
    </subcellularLocation>
</comment>
<dbReference type="GO" id="GO:0008270">
    <property type="term" value="F:zinc ion binding"/>
    <property type="evidence" value="ECO:0007669"/>
    <property type="project" value="UniProtKB-KW"/>
</dbReference>
<keyword evidence="3 7" id="KW-0863">Zinc-finger</keyword>
<evidence type="ECO:0000256" key="6">
    <source>
        <dbReference type="ARBA" id="ARBA00024347"/>
    </source>
</evidence>
<evidence type="ECO:0000256" key="2">
    <source>
        <dbReference type="ARBA" id="ARBA00022723"/>
    </source>
</evidence>
<dbReference type="PANTHER" id="PTHR45740:SF14">
    <property type="entry name" value="NOVEL PROTEIN"/>
    <property type="match status" value="1"/>
</dbReference>
<dbReference type="Pfam" id="PF18044">
    <property type="entry name" value="zf-CCCH_4"/>
    <property type="match status" value="2"/>
</dbReference>
<dbReference type="OrthoDB" id="20729at2759"/>
<dbReference type="Gene3D" id="3.30.720.50">
    <property type="match status" value="2"/>
</dbReference>
<name>A0A9D3PCS2_MEGAT</name>
<evidence type="ECO:0000256" key="5">
    <source>
        <dbReference type="ARBA" id="ARBA00023242"/>
    </source>
</evidence>
<evidence type="ECO:0000256" key="7">
    <source>
        <dbReference type="PROSITE-ProRule" id="PRU00723"/>
    </source>
</evidence>
<dbReference type="InterPro" id="IPR004170">
    <property type="entry name" value="WWE_dom"/>
</dbReference>
<dbReference type="Gene3D" id="4.10.1000.10">
    <property type="entry name" value="Zinc finger, CCCH-type"/>
    <property type="match status" value="1"/>
</dbReference>
<keyword evidence="4 7" id="KW-0862">Zinc</keyword>
<proteinExistence type="inferred from homology"/>
<dbReference type="InterPro" id="IPR051712">
    <property type="entry name" value="ARTD-AVP"/>
</dbReference>
<evidence type="ECO:0000256" key="4">
    <source>
        <dbReference type="ARBA" id="ARBA00022833"/>
    </source>
</evidence>
<feature type="zinc finger region" description="C3H1-type" evidence="7">
    <location>
        <begin position="31"/>
        <end position="58"/>
    </location>
</feature>
<protein>
    <submittedName>
        <fullName evidence="11">Uncharacterized protein</fullName>
    </submittedName>
</protein>
<feature type="region of interest" description="Disordered" evidence="8">
    <location>
        <begin position="78"/>
        <end position="118"/>
    </location>
</feature>
<reference evidence="11" key="1">
    <citation type="submission" date="2021-01" db="EMBL/GenBank/DDBJ databases">
        <authorList>
            <person name="Zahm M."/>
            <person name="Roques C."/>
            <person name="Cabau C."/>
            <person name="Klopp C."/>
            <person name="Donnadieu C."/>
            <person name="Jouanno E."/>
            <person name="Lampietro C."/>
            <person name="Louis A."/>
            <person name="Herpin A."/>
            <person name="Echchiki A."/>
            <person name="Berthelot C."/>
            <person name="Parey E."/>
            <person name="Roest-Crollius H."/>
            <person name="Braasch I."/>
            <person name="Postlethwait J."/>
            <person name="Bobe J."/>
            <person name="Montfort J."/>
            <person name="Bouchez O."/>
            <person name="Begum T."/>
            <person name="Mejri S."/>
            <person name="Adams A."/>
            <person name="Chen W.-J."/>
            <person name="Guiguen Y."/>
        </authorList>
    </citation>
    <scope>NUCLEOTIDE SEQUENCE</scope>
    <source>
        <strain evidence="11">YG-15Mar2019-1</strain>
        <tissue evidence="11">Brain</tissue>
    </source>
</reference>
<evidence type="ECO:0000256" key="3">
    <source>
        <dbReference type="ARBA" id="ARBA00022771"/>
    </source>
</evidence>
<dbReference type="Pfam" id="PF02825">
    <property type="entry name" value="WWE"/>
    <property type="match status" value="2"/>
</dbReference>
<dbReference type="SMART" id="SM00356">
    <property type="entry name" value="ZnF_C3H1"/>
    <property type="match status" value="2"/>
</dbReference>
<feature type="region of interest" description="Disordered" evidence="8">
    <location>
        <begin position="1"/>
        <end position="27"/>
    </location>
</feature>
<dbReference type="InterPro" id="IPR000571">
    <property type="entry name" value="Znf_CCCH"/>
</dbReference>
<evidence type="ECO:0000313" key="11">
    <source>
        <dbReference type="EMBL" id="KAG7456225.1"/>
    </source>
</evidence>
<feature type="compositionally biased region" description="Basic residues" evidence="8">
    <location>
        <begin position="91"/>
        <end position="106"/>
    </location>
</feature>
<feature type="domain" description="WWE" evidence="10">
    <location>
        <begin position="177"/>
        <end position="264"/>
    </location>
</feature>